<keyword evidence="7 11" id="KW-0175">Coiled coil</keyword>
<evidence type="ECO:0000256" key="10">
    <source>
        <dbReference type="PROSITE-ProRule" id="PRU00023"/>
    </source>
</evidence>
<dbReference type="SMART" id="SM00248">
    <property type="entry name" value="ANK"/>
    <property type="match status" value="2"/>
</dbReference>
<evidence type="ECO:0000256" key="2">
    <source>
        <dbReference type="ARBA" id="ARBA00022490"/>
    </source>
</evidence>
<dbReference type="SUPFAM" id="SSF48403">
    <property type="entry name" value="Ankyrin repeat"/>
    <property type="match status" value="1"/>
</dbReference>
<dbReference type="InterPro" id="IPR002110">
    <property type="entry name" value="Ankyrin_rpt"/>
</dbReference>
<dbReference type="Pfam" id="PF12796">
    <property type="entry name" value="Ank_2"/>
    <property type="match status" value="1"/>
</dbReference>
<dbReference type="PROSITE" id="PS50097">
    <property type="entry name" value="BTB"/>
    <property type="match status" value="2"/>
</dbReference>
<evidence type="ECO:0000256" key="4">
    <source>
        <dbReference type="ARBA" id="ARBA00022768"/>
    </source>
</evidence>
<dbReference type="InterPro" id="IPR044515">
    <property type="entry name" value="ABTB1"/>
</dbReference>
<protein>
    <recommendedName>
        <fullName evidence="9">Ankyrin repeat and BTB/POZ domain-containing protein 1</fullName>
    </recommendedName>
</protein>
<dbReference type="InterPro" id="IPR011333">
    <property type="entry name" value="SKP1/BTB/POZ_sf"/>
</dbReference>
<dbReference type="Ensembl" id="ENSTRUT00000077935.1">
    <property type="protein sequence ID" value="ENSTRUP00000065861.1"/>
    <property type="gene ID" value="ENSTRUG00000010087.3"/>
</dbReference>
<evidence type="ECO:0000256" key="1">
    <source>
        <dbReference type="ARBA" id="ARBA00004496"/>
    </source>
</evidence>
<feature type="coiled-coil region" evidence="11">
    <location>
        <begin position="459"/>
        <end position="486"/>
    </location>
</feature>
<evidence type="ECO:0000256" key="3">
    <source>
        <dbReference type="ARBA" id="ARBA00022737"/>
    </source>
</evidence>
<organism evidence="13 14">
    <name type="scientific">Takifugu rubripes</name>
    <name type="common">Japanese pufferfish</name>
    <name type="synonym">Fugu rubripes</name>
    <dbReference type="NCBI Taxonomy" id="31033"/>
    <lineage>
        <taxon>Eukaryota</taxon>
        <taxon>Metazoa</taxon>
        <taxon>Chordata</taxon>
        <taxon>Craniata</taxon>
        <taxon>Vertebrata</taxon>
        <taxon>Euteleostomi</taxon>
        <taxon>Actinopterygii</taxon>
        <taxon>Neopterygii</taxon>
        <taxon>Teleostei</taxon>
        <taxon>Neoteleostei</taxon>
        <taxon>Acanthomorphata</taxon>
        <taxon>Eupercaria</taxon>
        <taxon>Tetraodontiformes</taxon>
        <taxon>Tetradontoidea</taxon>
        <taxon>Tetraodontidae</taxon>
        <taxon>Takifugu</taxon>
    </lineage>
</organism>
<keyword evidence="14" id="KW-1185">Reference proteome</keyword>
<dbReference type="SUPFAM" id="SSF54695">
    <property type="entry name" value="POZ domain"/>
    <property type="match status" value="2"/>
</dbReference>
<dbReference type="GO" id="GO:0003746">
    <property type="term" value="F:translation elongation factor activity"/>
    <property type="evidence" value="ECO:0007669"/>
    <property type="project" value="UniProtKB-KW"/>
</dbReference>
<dbReference type="FunCoup" id="A0A674MXT8">
    <property type="interactions" value="190"/>
</dbReference>
<keyword evidence="2" id="KW-0963">Cytoplasm</keyword>
<evidence type="ECO:0000259" key="12">
    <source>
        <dbReference type="PROSITE" id="PS50097"/>
    </source>
</evidence>
<evidence type="ECO:0000256" key="11">
    <source>
        <dbReference type="SAM" id="Coils"/>
    </source>
</evidence>
<keyword evidence="4" id="KW-0251">Elongation factor</keyword>
<comment type="function">
    <text evidence="8">May act as a mediator of the PTEN growth-suppressive signaling pathway. May play a role in developmental processes.</text>
</comment>
<feature type="repeat" description="ANK" evidence="10">
    <location>
        <begin position="35"/>
        <end position="67"/>
    </location>
</feature>
<dbReference type="GO" id="GO:0000151">
    <property type="term" value="C:ubiquitin ligase complex"/>
    <property type="evidence" value="ECO:0007669"/>
    <property type="project" value="TreeGrafter"/>
</dbReference>
<feature type="domain" description="BTB" evidence="12">
    <location>
        <begin position="270"/>
        <end position="341"/>
    </location>
</feature>
<evidence type="ECO:0000256" key="5">
    <source>
        <dbReference type="ARBA" id="ARBA00022917"/>
    </source>
</evidence>
<comment type="subcellular location">
    <subcellularLocation>
        <location evidence="1">Cytoplasm</location>
    </subcellularLocation>
</comment>
<accession>A0A674MXT8</accession>
<dbReference type="FunFam" id="3.30.710.10:FF:000064">
    <property type="entry name" value="Ankyrin repeat and BTB/POZ domain-containing protein 1"/>
    <property type="match status" value="1"/>
</dbReference>
<dbReference type="CDD" id="cd18295">
    <property type="entry name" value="BTB1_POZ_ABTB1_BPOZ1"/>
    <property type="match status" value="1"/>
</dbReference>
<evidence type="ECO:0000313" key="13">
    <source>
        <dbReference type="Ensembl" id="ENSTRUP00000065861.1"/>
    </source>
</evidence>
<reference evidence="13" key="2">
    <citation type="submission" date="2025-08" db="UniProtKB">
        <authorList>
            <consortium name="Ensembl"/>
        </authorList>
    </citation>
    <scope>IDENTIFICATION</scope>
</reference>
<dbReference type="SMART" id="SM00225">
    <property type="entry name" value="BTB"/>
    <property type="match status" value="2"/>
</dbReference>
<dbReference type="PROSITE" id="PS50088">
    <property type="entry name" value="ANK_REPEAT"/>
    <property type="match status" value="1"/>
</dbReference>
<evidence type="ECO:0000256" key="9">
    <source>
        <dbReference type="ARBA" id="ARBA00071418"/>
    </source>
</evidence>
<dbReference type="PROSITE" id="PS50297">
    <property type="entry name" value="ANK_REP_REGION"/>
    <property type="match status" value="1"/>
</dbReference>
<reference evidence="13" key="3">
    <citation type="submission" date="2025-09" db="UniProtKB">
        <authorList>
            <consortium name="Ensembl"/>
        </authorList>
    </citation>
    <scope>IDENTIFICATION</scope>
</reference>
<evidence type="ECO:0000256" key="8">
    <source>
        <dbReference type="ARBA" id="ARBA00053518"/>
    </source>
</evidence>
<reference evidence="13 14" key="1">
    <citation type="journal article" date="2011" name="Genome Biol. Evol.">
        <title>Integration of the genetic map and genome assembly of fugu facilitates insights into distinct features of genome evolution in teleosts and mammals.</title>
        <authorList>
            <person name="Kai W."/>
            <person name="Kikuchi K."/>
            <person name="Tohari S."/>
            <person name="Chew A.K."/>
            <person name="Tay A."/>
            <person name="Fujiwara A."/>
            <person name="Hosoya S."/>
            <person name="Suetake H."/>
            <person name="Naruse K."/>
            <person name="Brenner S."/>
            <person name="Suzuki Y."/>
            <person name="Venkatesh B."/>
        </authorList>
    </citation>
    <scope>NUCLEOTIDE SEQUENCE [LARGE SCALE GENOMIC DNA]</scope>
</reference>
<dbReference type="FunFam" id="1.25.40.20:FF:000115">
    <property type="entry name" value="Ankyrin repeat and BTB/POZ domain-containing protein 1"/>
    <property type="match status" value="1"/>
</dbReference>
<keyword evidence="6 10" id="KW-0040">ANK repeat</keyword>
<dbReference type="InParanoid" id="A0A674MXT8"/>
<feature type="domain" description="BTB" evidence="12">
    <location>
        <begin position="115"/>
        <end position="182"/>
    </location>
</feature>
<keyword evidence="3" id="KW-0677">Repeat</keyword>
<dbReference type="Gene3D" id="3.30.710.10">
    <property type="entry name" value="Potassium Channel Kv1.1, Chain A"/>
    <property type="match status" value="2"/>
</dbReference>
<evidence type="ECO:0000256" key="7">
    <source>
        <dbReference type="ARBA" id="ARBA00023054"/>
    </source>
</evidence>
<evidence type="ECO:0000256" key="6">
    <source>
        <dbReference type="ARBA" id="ARBA00023043"/>
    </source>
</evidence>
<dbReference type="CDD" id="cd18497">
    <property type="entry name" value="BACK_ABTB1_BPOZ"/>
    <property type="match status" value="1"/>
</dbReference>
<dbReference type="CDD" id="cd18296">
    <property type="entry name" value="BTB2_POZ_ABTB1_BPOZ1"/>
    <property type="match status" value="1"/>
</dbReference>
<gene>
    <name evidence="13" type="primary">abtb1</name>
</gene>
<dbReference type="PANTHER" id="PTHR46231">
    <property type="entry name" value="ANKYRIN REPEAT AND BTB/POZ DOMAIN-CONTAINING PROTEIN 1"/>
    <property type="match status" value="1"/>
</dbReference>
<dbReference type="Gene3D" id="1.25.40.20">
    <property type="entry name" value="Ankyrin repeat-containing domain"/>
    <property type="match status" value="1"/>
</dbReference>
<proteinExistence type="predicted"/>
<dbReference type="AlphaFoldDB" id="A0A674MXT8"/>
<dbReference type="GO" id="GO:0005737">
    <property type="term" value="C:cytoplasm"/>
    <property type="evidence" value="ECO:0007669"/>
    <property type="project" value="UniProtKB-SubCell"/>
</dbReference>
<evidence type="ECO:0000313" key="14">
    <source>
        <dbReference type="Proteomes" id="UP000005226"/>
    </source>
</evidence>
<dbReference type="PANTHER" id="PTHR46231:SF1">
    <property type="entry name" value="ANKYRIN REPEAT AND BTB_POZ DOMAIN-CONTAINING PROTEIN 1"/>
    <property type="match status" value="1"/>
</dbReference>
<dbReference type="OMA" id="EGARCIY"/>
<dbReference type="FunFam" id="3.30.710.10:FF:000063">
    <property type="entry name" value="Ankyrin repeat and BTB/POZ domain-containing protein 1"/>
    <property type="match status" value="1"/>
</dbReference>
<dbReference type="InterPro" id="IPR000210">
    <property type="entry name" value="BTB/POZ_dom"/>
</dbReference>
<sequence>MDVYDLFSSCKKGDIFRVRYLIEQRDVDLNVRDKWDSTPLYYACLCGHEELVEYLLASGAKSEVNTFDGERCMYGCLNDSIRRLLKDYKCVSVYAMKRGDFNYFLHMLWEQGQYSDVKFLVHGQIFAVHRCILSARSEYFSDMFERKWKGKNLITLKHPLVNPAAFRALLQYIYTGQMDIDVTLVEDSRRLAKQCKMKDLIEELDNKCKKVYQFVSNKPGVCVKVLSLKPHHCRLEEEFAQIADAALPAELGVGFGELPFNRMDCFPTYPDICFRVDGYNFLCHKAFFCGRSDYFRALLEDHFCEGEQLQSHPNTLVITLHNISHEIFIHIMYYIYTDNTENFFTFSALTPGHIKDSVFDVLCVADMYLLPGLKRLCGKTMAQTLCKDNVVYMWKMAKLFQLSRLEDQCVEYMAKIIYQLVEQPELAEAIKEDADTVEGREATDSVPLVDEIRFHIASNVQTYSEIQEANQKLEALEELLTSINICC</sequence>
<name>A0A674MXT8_TAKRU</name>
<dbReference type="Pfam" id="PF00651">
    <property type="entry name" value="BTB"/>
    <property type="match status" value="2"/>
</dbReference>
<keyword evidence="5" id="KW-0648">Protein biosynthesis</keyword>
<dbReference type="Proteomes" id="UP000005226">
    <property type="component" value="Chromosome 3"/>
</dbReference>
<dbReference type="GeneTree" id="ENSGT00390000017131"/>
<dbReference type="InterPro" id="IPR036770">
    <property type="entry name" value="Ankyrin_rpt-contain_sf"/>
</dbReference>